<accession>A0A6P8R3P9</accession>
<feature type="coiled-coil region" evidence="1">
    <location>
        <begin position="399"/>
        <end position="484"/>
    </location>
</feature>
<dbReference type="InParanoid" id="A0A6P8R3P9"/>
<dbReference type="GO" id="GO:0005764">
    <property type="term" value="C:lysosome"/>
    <property type="evidence" value="ECO:0007669"/>
    <property type="project" value="TreeGrafter"/>
</dbReference>
<dbReference type="GO" id="GO:0005776">
    <property type="term" value="C:autophagosome"/>
    <property type="evidence" value="ECO:0007669"/>
    <property type="project" value="TreeGrafter"/>
</dbReference>
<dbReference type="GO" id="GO:0005770">
    <property type="term" value="C:late endosome"/>
    <property type="evidence" value="ECO:0007669"/>
    <property type="project" value="TreeGrafter"/>
</dbReference>
<dbReference type="GO" id="GO:0072383">
    <property type="term" value="P:plus-end-directed vesicle transport along microtubule"/>
    <property type="evidence" value="ECO:0007669"/>
    <property type="project" value="TreeGrafter"/>
</dbReference>
<dbReference type="Pfam" id="PF25366">
    <property type="entry name" value="RUFY4"/>
    <property type="match status" value="1"/>
</dbReference>
<dbReference type="InterPro" id="IPR059036">
    <property type="entry name" value="RUFY4_dom"/>
</dbReference>
<feature type="coiled-coil region" evidence="1">
    <location>
        <begin position="950"/>
        <end position="977"/>
    </location>
</feature>
<dbReference type="Proteomes" id="UP000515159">
    <property type="component" value="Chromosome 5"/>
</dbReference>
<dbReference type="KEGG" id="gsh:117361448"/>
<dbReference type="PANTHER" id="PTHR46753">
    <property type="entry name" value="FYVE AND COILED-COIL DOMAIN-CONTAINING PROTEIN 1"/>
    <property type="match status" value="1"/>
</dbReference>
<evidence type="ECO:0000313" key="5">
    <source>
        <dbReference type="Proteomes" id="UP000515159"/>
    </source>
</evidence>
<dbReference type="InterPro" id="IPR004012">
    <property type="entry name" value="Run_dom"/>
</dbReference>
<feature type="coiled-coil region" evidence="1">
    <location>
        <begin position="673"/>
        <end position="707"/>
    </location>
</feature>
<evidence type="ECO:0000259" key="3">
    <source>
        <dbReference type="Pfam" id="PF02759"/>
    </source>
</evidence>
<dbReference type="RefSeq" id="XP_033802690.1">
    <property type="nucleotide sequence ID" value="XM_033946799.1"/>
</dbReference>
<dbReference type="CTD" id="285180"/>
<feature type="region of interest" description="Disordered" evidence="2">
    <location>
        <begin position="162"/>
        <end position="181"/>
    </location>
</feature>
<evidence type="ECO:0000256" key="1">
    <source>
        <dbReference type="SAM" id="Coils"/>
    </source>
</evidence>
<proteinExistence type="predicted"/>
<feature type="coiled-coil region" evidence="1">
    <location>
        <begin position="281"/>
        <end position="361"/>
    </location>
</feature>
<dbReference type="OrthoDB" id="660555at2759"/>
<keyword evidence="5" id="KW-1185">Reference proteome</keyword>
<evidence type="ECO:0000259" key="4">
    <source>
        <dbReference type="Pfam" id="PF25366"/>
    </source>
</evidence>
<dbReference type="SUPFAM" id="SSF140741">
    <property type="entry name" value="RUN domain-like"/>
    <property type="match status" value="1"/>
</dbReference>
<protein>
    <submittedName>
        <fullName evidence="6">RUN and FYVE domain-containing protein 4 isoform X1</fullName>
    </submittedName>
</protein>
<feature type="coiled-coil region" evidence="1">
    <location>
        <begin position="550"/>
        <end position="630"/>
    </location>
</feature>
<feature type="domain" description="RUFY4-like" evidence="4">
    <location>
        <begin position="912"/>
        <end position="1001"/>
    </location>
</feature>
<gene>
    <name evidence="6" type="primary">RUFY4</name>
</gene>
<feature type="coiled-coil region" evidence="1">
    <location>
        <begin position="794"/>
        <end position="921"/>
    </location>
</feature>
<dbReference type="AlphaFoldDB" id="A0A6P8R3P9"/>
<name>A0A6P8R3P9_GEOSA</name>
<dbReference type="PANTHER" id="PTHR46753:SF5">
    <property type="entry name" value="RUN AND FYVE DOMAIN CONTAINING 4"/>
    <property type="match status" value="1"/>
</dbReference>
<dbReference type="Pfam" id="PF02759">
    <property type="entry name" value="RUN"/>
    <property type="match status" value="1"/>
</dbReference>
<dbReference type="GeneID" id="117361448"/>
<dbReference type="FunCoup" id="A0A6P8R3P9">
    <property type="interactions" value="35"/>
</dbReference>
<dbReference type="GO" id="GO:1901098">
    <property type="term" value="P:positive regulation of autophagosome maturation"/>
    <property type="evidence" value="ECO:0007669"/>
    <property type="project" value="TreeGrafter"/>
</dbReference>
<evidence type="ECO:0000256" key="2">
    <source>
        <dbReference type="SAM" id="MobiDB-lite"/>
    </source>
</evidence>
<dbReference type="Gene3D" id="1.20.58.900">
    <property type="match status" value="1"/>
</dbReference>
<dbReference type="InterPro" id="IPR037213">
    <property type="entry name" value="Run_dom_sf"/>
</dbReference>
<evidence type="ECO:0000313" key="6">
    <source>
        <dbReference type="RefSeq" id="XP_033802690.1"/>
    </source>
</evidence>
<feature type="domain" description="RUN" evidence="3">
    <location>
        <begin position="41"/>
        <end position="125"/>
    </location>
</feature>
<organism evidence="5 6">
    <name type="scientific">Geotrypetes seraphini</name>
    <name type="common">Gaboon caecilian</name>
    <name type="synonym">Caecilia seraphini</name>
    <dbReference type="NCBI Taxonomy" id="260995"/>
    <lineage>
        <taxon>Eukaryota</taxon>
        <taxon>Metazoa</taxon>
        <taxon>Chordata</taxon>
        <taxon>Craniata</taxon>
        <taxon>Vertebrata</taxon>
        <taxon>Euteleostomi</taxon>
        <taxon>Amphibia</taxon>
        <taxon>Gymnophiona</taxon>
        <taxon>Geotrypetes</taxon>
    </lineage>
</organism>
<reference evidence="6" key="1">
    <citation type="submission" date="2025-08" db="UniProtKB">
        <authorList>
            <consortium name="RefSeq"/>
        </authorList>
    </citation>
    <scope>IDENTIFICATION</scope>
</reference>
<keyword evidence="1" id="KW-0175">Coiled coil</keyword>
<sequence>MADNGELSSVIKDLKNTIAELHREYKDKNLPVTDGSLQLHRLCARLEQLLQFDQKEKKSLTGFRKDYWDFLCHILSKMKGGHEGIAFISSLPELKTPIGRGRALIRYCLVHQQLAEALQTCFMETKKARDSNKQSKQRILNHEEENTNPEIEPLHVVLKKKSTATQEEKPCGSSDQQDTMDQKSSVEALGTEVTEAGGYEAKMHFLETQNMELTRERKAVSQQGAAGSMEDFQKVSNLLDSLAASEMREIETRRMNLDLHTRINKLMLDLQSNLRAEQMLSTSLDRQKQNHSEERQRLQQDLESLKGKYDEQLKLQSEKISELLESHKLLKKTLEGLDVLVNELRQQLSSKEEKIIQLIEDHMEEKVYLAEVQAKKLAEVNGEKGDNLAQYEKEQHAMMNEVKAQLEFKDLELNEMISEHQVTIQELAGLAKSLEDLEERLRLQEAERKKCLLESEAYRIQSQELKAQRQLLQQELRLREEKAEEKDRSIMSLQWEVITLQASEKHWKEQSWGFLLSAEGKEAEPGDEKEILEEKIRLIQLQSEKIAQNLADTLLVKENLEKENNALSESIKSQEQSLRSSELEQEDINKQLLVCQEQLGSLKNALTQKEQALQDKEKDVRALKKDAEDRSVKLREALFEKSVTDAKVAEIMATTVILANEKSQIEMLASGERLKLEEALREVKKQLTASEEQRHKMEDEVGRVLQEERHLRLVLQKISGEKESITGELQCTVDELKGKTLEVDQLGHEVEQLQTIMKNEKLSLSEQLAIIQTERDTLRHQKKELEYANLVQSEEHVQLKYQVKKLELEKLQAEKASAELEAIREQLSTSQSEKETLEKKLAEVMTELGQKVENSHSIELESLRIVIKDQDMRRKSLEEEKQMLQSRLETAETQLMEPKWQEVAEKLKEKLNDQLAKVTTESQIKEQILTAKDTAIEELAEELKRVKPDCEHCRNLLAKTEMEAEEKEKKFLETIAEQKDLITSMKARVLDLVREKDAMWKKTEGIECQQRSPASHDPGVCVSCRKDFKPFTRKLQCRIPEEGVFCRNTARVGSFYYKCGFCTLKDLLNKRSVKNFSVGIS</sequence>